<organism evidence="2 3">
    <name type="scientific">Sphaerochaeta halotolerans</name>
    <dbReference type="NCBI Taxonomy" id="2293840"/>
    <lineage>
        <taxon>Bacteria</taxon>
        <taxon>Pseudomonadati</taxon>
        <taxon>Spirochaetota</taxon>
        <taxon>Spirochaetia</taxon>
        <taxon>Spirochaetales</taxon>
        <taxon>Sphaerochaetaceae</taxon>
        <taxon>Sphaerochaeta</taxon>
    </lineage>
</organism>
<name>A0A372MIS3_9SPIR</name>
<reference evidence="3" key="1">
    <citation type="submission" date="2018-08" db="EMBL/GenBank/DDBJ databases">
        <authorList>
            <person name="Grouzdev D.S."/>
            <person name="Krutkina M.S."/>
        </authorList>
    </citation>
    <scope>NUCLEOTIDE SEQUENCE [LARGE SCALE GENOMIC DNA]</scope>
    <source>
        <strain evidence="3">4-11</strain>
    </source>
</reference>
<dbReference type="InterPro" id="IPR042529">
    <property type="entry name" value="IF_2B-like_C"/>
</dbReference>
<dbReference type="GO" id="GO:0046523">
    <property type="term" value="F:S-methyl-5-thioribose-1-phosphate isomerase activity"/>
    <property type="evidence" value="ECO:0007669"/>
    <property type="project" value="TreeGrafter"/>
</dbReference>
<accession>A0A372MIS3</accession>
<dbReference type="InterPro" id="IPR000649">
    <property type="entry name" value="IF-2B-related"/>
</dbReference>
<evidence type="ECO:0000313" key="3">
    <source>
        <dbReference type="Proteomes" id="UP000264002"/>
    </source>
</evidence>
<dbReference type="InterPro" id="IPR027363">
    <property type="entry name" value="M1Pi_N"/>
</dbReference>
<dbReference type="GO" id="GO:0003743">
    <property type="term" value="F:translation initiation factor activity"/>
    <property type="evidence" value="ECO:0007669"/>
    <property type="project" value="UniProtKB-KW"/>
</dbReference>
<dbReference type="EMBL" id="QUWK01000005">
    <property type="protein sequence ID" value="RFU95216.1"/>
    <property type="molecule type" value="Genomic_DNA"/>
</dbReference>
<keyword evidence="2" id="KW-0396">Initiation factor</keyword>
<dbReference type="RefSeq" id="WP_117330025.1">
    <property type="nucleotide sequence ID" value="NZ_QUWK01000005.1"/>
</dbReference>
<sequence>MISLPYLLRSENIVRIEGKHLLIGDRRVYPFEKRFERCSSVPEIASALKRMVTQGGGPLDVALTAMEFVSKQMKEGIIQENFAELERSAALLIASRPTNTTMKRSLLALLEELRGDPDFVAQVEPLVEAKKAVFDQLYHQLGKEGSALIPDKAGVLTTCFAEHTFLLSLAYAKEDGKDITVFVPETRPYLQGSRLTAPSLEEMGIDVRVITDGMGATFLSTGDANIYMTAADLVCMDGTVVNKVGTLGNAIAAHRYMVPYYAFSVSPDPTKLDARDIQMEWRDAEEVTQCMGNPTSSNGMQALYPAFDIIPPDLVTGVVTGKGVLKPEEIKRNFQ</sequence>
<proteinExistence type="inferred from homology"/>
<dbReference type="SUPFAM" id="SSF100950">
    <property type="entry name" value="NagB/RpiA/CoA transferase-like"/>
    <property type="match status" value="1"/>
</dbReference>
<keyword evidence="2" id="KW-0648">Protein biosynthesis</keyword>
<dbReference type="PANTHER" id="PTHR43475">
    <property type="entry name" value="METHYLTHIORIBOSE-1-PHOSPHATE ISOMERASE"/>
    <property type="match status" value="1"/>
</dbReference>
<dbReference type="Pfam" id="PF01008">
    <property type="entry name" value="IF-2B"/>
    <property type="match status" value="1"/>
</dbReference>
<dbReference type="Proteomes" id="UP000264002">
    <property type="component" value="Unassembled WGS sequence"/>
</dbReference>
<protein>
    <submittedName>
        <fullName evidence="2">Translation initiation factor 2</fullName>
    </submittedName>
</protein>
<evidence type="ECO:0000313" key="2">
    <source>
        <dbReference type="EMBL" id="RFU95216.1"/>
    </source>
</evidence>
<comment type="caution">
    <text evidence="2">The sequence shown here is derived from an EMBL/GenBank/DDBJ whole genome shotgun (WGS) entry which is preliminary data.</text>
</comment>
<gene>
    <name evidence="2" type="ORF">DYP60_06215</name>
</gene>
<comment type="similarity">
    <text evidence="1">Belongs to the eIF-2B alpha/beta/delta subunits family.</text>
</comment>
<evidence type="ECO:0000256" key="1">
    <source>
        <dbReference type="RuleBase" id="RU003814"/>
    </source>
</evidence>
<dbReference type="AlphaFoldDB" id="A0A372MIS3"/>
<keyword evidence="3" id="KW-1185">Reference proteome</keyword>
<dbReference type="GO" id="GO:0019509">
    <property type="term" value="P:L-methionine salvage from methylthioadenosine"/>
    <property type="evidence" value="ECO:0007669"/>
    <property type="project" value="TreeGrafter"/>
</dbReference>
<reference evidence="2 3" key="2">
    <citation type="submission" date="2018-09" db="EMBL/GenBank/DDBJ databases">
        <title>Genome of Sphaerochaeta halotolerans strain 4-11.</title>
        <authorList>
            <person name="Nazina T.N."/>
            <person name="Sokolova D.S."/>
        </authorList>
    </citation>
    <scope>NUCLEOTIDE SEQUENCE [LARGE SCALE GENOMIC DNA]</scope>
    <source>
        <strain evidence="2 3">4-11</strain>
    </source>
</reference>
<dbReference type="Gene3D" id="3.40.50.10470">
    <property type="entry name" value="Translation initiation factor eif-2b, domain 2"/>
    <property type="match status" value="1"/>
</dbReference>
<dbReference type="PANTHER" id="PTHR43475:SF1">
    <property type="entry name" value="METHYLTHIORIBOSE-1-PHOSPHATE ISOMERASE"/>
    <property type="match status" value="1"/>
</dbReference>
<dbReference type="Gene3D" id="1.20.120.420">
    <property type="entry name" value="translation initiation factor eif-2b, domain 1"/>
    <property type="match status" value="1"/>
</dbReference>
<dbReference type="InterPro" id="IPR037171">
    <property type="entry name" value="NagB/RpiA_transferase-like"/>
</dbReference>